<gene>
    <name evidence="1" type="ORF">DSM107010_43330</name>
</gene>
<reference evidence="1 2" key="1">
    <citation type="journal article" date="2019" name="Genome Biol. Evol.">
        <title>Day and night: Metabolic profiles and evolutionary relationships of six axenic non-marine cyanobacteria.</title>
        <authorList>
            <person name="Will S.E."/>
            <person name="Henke P."/>
            <person name="Boedeker C."/>
            <person name="Huang S."/>
            <person name="Brinkmann H."/>
            <person name="Rohde M."/>
            <person name="Jarek M."/>
            <person name="Friedl T."/>
            <person name="Seufert S."/>
            <person name="Schumacher M."/>
            <person name="Overmann J."/>
            <person name="Neumann-Schaal M."/>
            <person name="Petersen J."/>
        </authorList>
    </citation>
    <scope>NUCLEOTIDE SEQUENCE [LARGE SCALE GENOMIC DNA]</scope>
    <source>
        <strain evidence="1 2">SAG 39.79</strain>
    </source>
</reference>
<dbReference type="EMBL" id="RSCK01000044">
    <property type="protein sequence ID" value="RUT10337.1"/>
    <property type="molecule type" value="Genomic_DNA"/>
</dbReference>
<evidence type="ECO:0000313" key="2">
    <source>
        <dbReference type="Proteomes" id="UP000282574"/>
    </source>
</evidence>
<name>A0AB37UFI0_9CYAN</name>
<protein>
    <submittedName>
        <fullName evidence="1">Uncharacterized protein</fullName>
    </submittedName>
</protein>
<sequence length="73" mass="9089">MLHGQIEREFSDGEPWSAEHRCKLPTHLELLGEQEQQRRDIWELPQQSDDRVTNKKLHRFWSMNLRFWWQILF</sequence>
<organism evidence="1 2">
    <name type="scientific">Chroococcidiopsis cubana SAG 39.79</name>
    <dbReference type="NCBI Taxonomy" id="388085"/>
    <lineage>
        <taxon>Bacteria</taxon>
        <taxon>Bacillati</taxon>
        <taxon>Cyanobacteriota</taxon>
        <taxon>Cyanophyceae</taxon>
        <taxon>Chroococcidiopsidales</taxon>
        <taxon>Chroococcidiopsidaceae</taxon>
        <taxon>Chroococcidiopsis</taxon>
    </lineage>
</organism>
<keyword evidence="2" id="KW-1185">Reference proteome</keyword>
<evidence type="ECO:0000313" key="1">
    <source>
        <dbReference type="EMBL" id="RUT10337.1"/>
    </source>
</evidence>
<dbReference type="AlphaFoldDB" id="A0AB37UFI0"/>
<proteinExistence type="predicted"/>
<dbReference type="RefSeq" id="WP_127023969.1">
    <property type="nucleotide sequence ID" value="NZ_JAVKZF010000004.1"/>
</dbReference>
<accession>A0AB37UFI0</accession>
<dbReference type="Proteomes" id="UP000282574">
    <property type="component" value="Unassembled WGS sequence"/>
</dbReference>
<comment type="caution">
    <text evidence="1">The sequence shown here is derived from an EMBL/GenBank/DDBJ whole genome shotgun (WGS) entry which is preliminary data.</text>
</comment>